<keyword evidence="1" id="KW-0812">Transmembrane</keyword>
<organism evidence="2 3">
    <name type="scientific">Sphagnum jensenii</name>
    <dbReference type="NCBI Taxonomy" id="128206"/>
    <lineage>
        <taxon>Eukaryota</taxon>
        <taxon>Viridiplantae</taxon>
        <taxon>Streptophyta</taxon>
        <taxon>Embryophyta</taxon>
        <taxon>Bryophyta</taxon>
        <taxon>Sphagnophytina</taxon>
        <taxon>Sphagnopsida</taxon>
        <taxon>Sphagnales</taxon>
        <taxon>Sphagnaceae</taxon>
        <taxon>Sphagnum</taxon>
    </lineage>
</organism>
<evidence type="ECO:0000313" key="2">
    <source>
        <dbReference type="EMBL" id="CAK9267444.1"/>
    </source>
</evidence>
<dbReference type="EMBL" id="OZ020114">
    <property type="protein sequence ID" value="CAK9267444.1"/>
    <property type="molecule type" value="Genomic_DNA"/>
</dbReference>
<feature type="transmembrane region" description="Helical" evidence="1">
    <location>
        <begin position="24"/>
        <end position="42"/>
    </location>
</feature>
<proteinExistence type="predicted"/>
<feature type="transmembrane region" description="Helical" evidence="1">
    <location>
        <begin position="63"/>
        <end position="82"/>
    </location>
</feature>
<name>A0ABP0WKT4_9BRYO</name>
<protein>
    <submittedName>
        <fullName evidence="2">Uncharacterized protein</fullName>
    </submittedName>
</protein>
<dbReference type="Proteomes" id="UP001497444">
    <property type="component" value="Chromosome 19"/>
</dbReference>
<keyword evidence="3" id="KW-1185">Reference proteome</keyword>
<dbReference type="PROSITE" id="PS51257">
    <property type="entry name" value="PROKAR_LIPOPROTEIN"/>
    <property type="match status" value="1"/>
</dbReference>
<evidence type="ECO:0000313" key="3">
    <source>
        <dbReference type="Proteomes" id="UP001497444"/>
    </source>
</evidence>
<accession>A0ABP0WKT4</accession>
<sequence>MGSGWFRAGPFCLVARSVPVRTCVFLLLFLSCFAVVSFLPVCCSCDRQPILIQLMEENKTDDAIIVFISILAIIHLLCKLTNTTDSGHNPSHLLLQDLFSSSVFLCCRYPDDVFFFILVVVATTYYSPVVKLSFCSLLLFSEVLVIVLIGQEKEEEEVEEDARRSGKAPSYFLLAESQQQQQQQRCYRSHLSSGSVFFFCCENRDVFSVLIVATYSPVVKLAFCSLLFLEVWCWLRLANNNKKTAESA</sequence>
<evidence type="ECO:0000256" key="1">
    <source>
        <dbReference type="SAM" id="Phobius"/>
    </source>
</evidence>
<keyword evidence="1" id="KW-1133">Transmembrane helix</keyword>
<gene>
    <name evidence="2" type="ORF">CSSPJE1EN1_LOCUS12922</name>
</gene>
<keyword evidence="1" id="KW-0472">Membrane</keyword>
<reference evidence="2" key="1">
    <citation type="submission" date="2024-02" db="EMBL/GenBank/DDBJ databases">
        <authorList>
            <consortium name="ELIXIR-Norway"/>
            <consortium name="Elixir Norway"/>
        </authorList>
    </citation>
    <scope>NUCLEOTIDE SEQUENCE</scope>
</reference>
<feature type="transmembrane region" description="Helical" evidence="1">
    <location>
        <begin position="206"/>
        <end position="235"/>
    </location>
</feature>